<protein>
    <submittedName>
        <fullName evidence="2">Uncharacterized protein</fullName>
    </submittedName>
</protein>
<organism evidence="2">
    <name type="scientific">marine sediment metagenome</name>
    <dbReference type="NCBI Taxonomy" id="412755"/>
    <lineage>
        <taxon>unclassified sequences</taxon>
        <taxon>metagenomes</taxon>
        <taxon>ecological metagenomes</taxon>
    </lineage>
</organism>
<dbReference type="AlphaFoldDB" id="A0A0F9IE42"/>
<feature type="transmembrane region" description="Helical" evidence="1">
    <location>
        <begin position="63"/>
        <end position="84"/>
    </location>
</feature>
<gene>
    <name evidence="2" type="ORF">LCGC14_1592080</name>
</gene>
<keyword evidence="1" id="KW-1133">Transmembrane helix</keyword>
<accession>A0A0F9IE42</accession>
<evidence type="ECO:0000313" key="2">
    <source>
        <dbReference type="EMBL" id="KKM25727.1"/>
    </source>
</evidence>
<keyword evidence="1" id="KW-0472">Membrane</keyword>
<keyword evidence="1" id="KW-0812">Transmembrane</keyword>
<reference evidence="2" key="1">
    <citation type="journal article" date="2015" name="Nature">
        <title>Complex archaea that bridge the gap between prokaryotes and eukaryotes.</title>
        <authorList>
            <person name="Spang A."/>
            <person name="Saw J.H."/>
            <person name="Jorgensen S.L."/>
            <person name="Zaremba-Niedzwiedzka K."/>
            <person name="Martijn J."/>
            <person name="Lind A.E."/>
            <person name="van Eijk R."/>
            <person name="Schleper C."/>
            <person name="Guy L."/>
            <person name="Ettema T.J."/>
        </authorList>
    </citation>
    <scope>NUCLEOTIDE SEQUENCE</scope>
</reference>
<comment type="caution">
    <text evidence="2">The sequence shown here is derived from an EMBL/GenBank/DDBJ whole genome shotgun (WGS) entry which is preliminary data.</text>
</comment>
<proteinExistence type="predicted"/>
<sequence length="86" mass="9163">MARPDPSVCSCHRVPPPLAFMKETVVQPDAGAIAVANLEDDPLRSGRDLYLAGRQRPGSFRIASSNGILSLTVVSSCLLFLAIIDP</sequence>
<dbReference type="EMBL" id="LAZR01012656">
    <property type="protein sequence ID" value="KKM25727.1"/>
    <property type="molecule type" value="Genomic_DNA"/>
</dbReference>
<name>A0A0F9IE42_9ZZZZ</name>
<evidence type="ECO:0000256" key="1">
    <source>
        <dbReference type="SAM" id="Phobius"/>
    </source>
</evidence>